<reference evidence="1 2" key="1">
    <citation type="journal article" date="2019" name="Sci. Rep.">
        <title>Orb-weaving spider Araneus ventricosus genome elucidates the spidroin gene catalogue.</title>
        <authorList>
            <person name="Kono N."/>
            <person name="Nakamura H."/>
            <person name="Ohtoshi R."/>
            <person name="Moran D.A.P."/>
            <person name="Shinohara A."/>
            <person name="Yoshida Y."/>
            <person name="Fujiwara M."/>
            <person name="Mori M."/>
            <person name="Tomita M."/>
            <person name="Arakawa K."/>
        </authorList>
    </citation>
    <scope>NUCLEOTIDE SEQUENCE [LARGE SCALE GENOMIC DNA]</scope>
</reference>
<organism evidence="1 2">
    <name type="scientific">Araneus ventricosus</name>
    <name type="common">Orbweaver spider</name>
    <name type="synonym">Epeira ventricosa</name>
    <dbReference type="NCBI Taxonomy" id="182803"/>
    <lineage>
        <taxon>Eukaryota</taxon>
        <taxon>Metazoa</taxon>
        <taxon>Ecdysozoa</taxon>
        <taxon>Arthropoda</taxon>
        <taxon>Chelicerata</taxon>
        <taxon>Arachnida</taxon>
        <taxon>Araneae</taxon>
        <taxon>Araneomorphae</taxon>
        <taxon>Entelegynae</taxon>
        <taxon>Araneoidea</taxon>
        <taxon>Araneidae</taxon>
        <taxon>Araneus</taxon>
    </lineage>
</organism>
<protein>
    <submittedName>
        <fullName evidence="1">Uncharacterized protein</fullName>
    </submittedName>
</protein>
<dbReference type="EMBL" id="BGPR01000058">
    <property type="protein sequence ID" value="GBL88142.1"/>
    <property type="molecule type" value="Genomic_DNA"/>
</dbReference>
<dbReference type="Proteomes" id="UP000499080">
    <property type="component" value="Unassembled WGS sequence"/>
</dbReference>
<keyword evidence="2" id="KW-1185">Reference proteome</keyword>
<sequence>MFDPLRRIQRAAVPIDDISSVESGFEPEALRPRCQDLTISPPWLPGVHYMAILRMCKIRIGYSEVQVPNDPFQSLRE</sequence>
<name>A0A4Y2B727_ARAVE</name>
<accession>A0A4Y2B727</accession>
<comment type="caution">
    <text evidence="1">The sequence shown here is derived from an EMBL/GenBank/DDBJ whole genome shotgun (WGS) entry which is preliminary data.</text>
</comment>
<proteinExistence type="predicted"/>
<dbReference type="AlphaFoldDB" id="A0A4Y2B727"/>
<evidence type="ECO:0000313" key="1">
    <source>
        <dbReference type="EMBL" id="GBL88142.1"/>
    </source>
</evidence>
<evidence type="ECO:0000313" key="2">
    <source>
        <dbReference type="Proteomes" id="UP000499080"/>
    </source>
</evidence>
<gene>
    <name evidence="1" type="ORF">AVEN_117747_1</name>
</gene>